<dbReference type="Proteomes" id="UP001156882">
    <property type="component" value="Unassembled WGS sequence"/>
</dbReference>
<proteinExistence type="predicted"/>
<evidence type="ECO:0000313" key="2">
    <source>
        <dbReference type="Proteomes" id="UP001156882"/>
    </source>
</evidence>
<protein>
    <recommendedName>
        <fullName evidence="3">DUF3224 domain-containing protein</fullName>
    </recommendedName>
</protein>
<dbReference type="Gene3D" id="2.40.350.10">
    <property type="entry name" value="SO1590-like"/>
    <property type="match status" value="1"/>
</dbReference>
<reference evidence="2" key="1">
    <citation type="journal article" date="2019" name="Int. J. Syst. Evol. Microbiol.">
        <title>The Global Catalogue of Microorganisms (GCM) 10K type strain sequencing project: providing services to taxonomists for standard genome sequencing and annotation.</title>
        <authorList>
            <consortium name="The Broad Institute Genomics Platform"/>
            <consortium name="The Broad Institute Genome Sequencing Center for Infectious Disease"/>
            <person name="Wu L."/>
            <person name="Ma J."/>
        </authorList>
    </citation>
    <scope>NUCLEOTIDE SEQUENCE [LARGE SCALE GENOMIC DNA]</scope>
    <source>
        <strain evidence="2">NBRC 101365</strain>
    </source>
</reference>
<dbReference type="Pfam" id="PF11528">
    <property type="entry name" value="DUF3224"/>
    <property type="match status" value="1"/>
</dbReference>
<evidence type="ECO:0008006" key="3">
    <source>
        <dbReference type="Google" id="ProtNLM"/>
    </source>
</evidence>
<dbReference type="EMBL" id="BSPC01000085">
    <property type="protein sequence ID" value="GLS23811.1"/>
    <property type="molecule type" value="Genomic_DNA"/>
</dbReference>
<name>A0ABQ6CZX5_9HYPH</name>
<evidence type="ECO:0000313" key="1">
    <source>
        <dbReference type="EMBL" id="GLS23811.1"/>
    </source>
</evidence>
<keyword evidence="2" id="KW-1185">Reference proteome</keyword>
<dbReference type="InterPro" id="IPR021607">
    <property type="entry name" value="DUF3224"/>
</dbReference>
<comment type="caution">
    <text evidence="1">The sequence shown here is derived from an EMBL/GenBank/DDBJ whole genome shotgun (WGS) entry which is preliminary data.</text>
</comment>
<dbReference type="SUPFAM" id="SSF159238">
    <property type="entry name" value="SO1590-like"/>
    <property type="match status" value="1"/>
</dbReference>
<organism evidence="1 2">
    <name type="scientific">Labrys miyagiensis</name>
    <dbReference type="NCBI Taxonomy" id="346912"/>
    <lineage>
        <taxon>Bacteria</taxon>
        <taxon>Pseudomonadati</taxon>
        <taxon>Pseudomonadota</taxon>
        <taxon>Alphaproteobacteria</taxon>
        <taxon>Hyphomicrobiales</taxon>
        <taxon>Xanthobacteraceae</taxon>
        <taxon>Labrys</taxon>
    </lineage>
</organism>
<dbReference type="RefSeq" id="WP_284316742.1">
    <property type="nucleotide sequence ID" value="NZ_BSPC01000085.1"/>
</dbReference>
<dbReference type="InterPro" id="IPR023159">
    <property type="entry name" value="SO1590-like_sf"/>
</dbReference>
<accession>A0ABQ6CZX5</accession>
<sequence length="153" mass="15934">MPVKGVVFDIDETLVNETGKGGALMTQQVRGTFEVTMTPQTGAEVPVGRLSLAKRFHGPLSGSSSGEMLAVHGGIQGSAGYVAMEKFTGSLEGREGSFALQHSGSMDRGVPSLVITVVPDSGTDALAGLKGSLAIEITDGQHFYIFDYSLPES</sequence>
<gene>
    <name evidence="1" type="ORF">GCM10007874_68320</name>
</gene>